<feature type="transmembrane region" description="Helical" evidence="5">
    <location>
        <begin position="395"/>
        <end position="416"/>
    </location>
</feature>
<name>A0A7X0DMW2_NOVIT</name>
<feature type="transmembrane region" description="Helical" evidence="5">
    <location>
        <begin position="214"/>
        <end position="237"/>
    </location>
</feature>
<keyword evidence="3 5" id="KW-1133">Transmembrane helix</keyword>
<evidence type="ECO:0000256" key="3">
    <source>
        <dbReference type="ARBA" id="ARBA00022989"/>
    </source>
</evidence>
<protein>
    <submittedName>
        <fullName evidence="6">Anion transporter</fullName>
    </submittedName>
</protein>
<keyword evidence="4 5" id="KW-0472">Membrane</keyword>
<evidence type="ECO:0000313" key="6">
    <source>
        <dbReference type="EMBL" id="MBB6209612.1"/>
    </source>
</evidence>
<evidence type="ECO:0000256" key="4">
    <source>
        <dbReference type="ARBA" id="ARBA00023136"/>
    </source>
</evidence>
<feature type="transmembrane region" description="Helical" evidence="5">
    <location>
        <begin position="174"/>
        <end position="194"/>
    </location>
</feature>
<dbReference type="GO" id="GO:1905039">
    <property type="term" value="P:carboxylic acid transmembrane transport"/>
    <property type="evidence" value="ECO:0007669"/>
    <property type="project" value="UniProtKB-ARBA"/>
</dbReference>
<proteinExistence type="predicted"/>
<dbReference type="PANTHER" id="PTHR10283:SF82">
    <property type="entry name" value="SOLUTE CARRIER FAMILY 13 MEMBER 2"/>
    <property type="match status" value="1"/>
</dbReference>
<dbReference type="GO" id="GO:0005886">
    <property type="term" value="C:plasma membrane"/>
    <property type="evidence" value="ECO:0007669"/>
    <property type="project" value="TreeGrafter"/>
</dbReference>
<dbReference type="AlphaFoldDB" id="A0A7X0DMW2"/>
<evidence type="ECO:0000313" key="7">
    <source>
        <dbReference type="Proteomes" id="UP000544872"/>
    </source>
</evidence>
<dbReference type="GO" id="GO:0008514">
    <property type="term" value="F:organic anion transmembrane transporter activity"/>
    <property type="evidence" value="ECO:0007669"/>
    <property type="project" value="UniProtKB-ARBA"/>
</dbReference>
<feature type="transmembrane region" description="Helical" evidence="5">
    <location>
        <begin position="355"/>
        <end position="374"/>
    </location>
</feature>
<dbReference type="EMBL" id="JACIIX010000002">
    <property type="protein sequence ID" value="MBB6209612.1"/>
    <property type="molecule type" value="Genomic_DNA"/>
</dbReference>
<dbReference type="RefSeq" id="WP_184262006.1">
    <property type="nucleotide sequence ID" value="NZ_JACIIX010000002.1"/>
</dbReference>
<dbReference type="InterPro" id="IPR001898">
    <property type="entry name" value="SLC13A/DASS"/>
</dbReference>
<feature type="transmembrane region" description="Helical" evidence="5">
    <location>
        <begin position="50"/>
        <end position="72"/>
    </location>
</feature>
<comment type="caution">
    <text evidence="6">The sequence shown here is derived from an EMBL/GenBank/DDBJ whole genome shotgun (WGS) entry which is preliminary data.</text>
</comment>
<dbReference type="PANTHER" id="PTHR10283">
    <property type="entry name" value="SOLUTE CARRIER FAMILY 13 MEMBER"/>
    <property type="match status" value="1"/>
</dbReference>
<evidence type="ECO:0000256" key="1">
    <source>
        <dbReference type="ARBA" id="ARBA00004141"/>
    </source>
</evidence>
<feature type="transmembrane region" description="Helical" evidence="5">
    <location>
        <begin position="436"/>
        <end position="456"/>
    </location>
</feature>
<organism evidence="6 7">
    <name type="scientific">Novispirillum itersonii</name>
    <name type="common">Aquaspirillum itersonii</name>
    <dbReference type="NCBI Taxonomy" id="189"/>
    <lineage>
        <taxon>Bacteria</taxon>
        <taxon>Pseudomonadati</taxon>
        <taxon>Pseudomonadota</taxon>
        <taxon>Alphaproteobacteria</taxon>
        <taxon>Rhodospirillales</taxon>
        <taxon>Novispirillaceae</taxon>
        <taxon>Novispirillum</taxon>
    </lineage>
</organism>
<feature type="transmembrane region" description="Helical" evidence="5">
    <location>
        <begin position="315"/>
        <end position="335"/>
    </location>
</feature>
<keyword evidence="2 5" id="KW-0812">Transmembrane</keyword>
<dbReference type="Proteomes" id="UP000544872">
    <property type="component" value="Unassembled WGS sequence"/>
</dbReference>
<evidence type="ECO:0000256" key="5">
    <source>
        <dbReference type="SAM" id="Phobius"/>
    </source>
</evidence>
<accession>A0A7X0DMW2</accession>
<comment type="subcellular location">
    <subcellularLocation>
        <location evidence="1">Membrane</location>
        <topology evidence="1">Multi-pass membrane protein</topology>
    </subcellularLocation>
</comment>
<reference evidence="6 7" key="1">
    <citation type="submission" date="2020-08" db="EMBL/GenBank/DDBJ databases">
        <title>Genomic Encyclopedia of Type Strains, Phase IV (KMG-IV): sequencing the most valuable type-strain genomes for metagenomic binning, comparative biology and taxonomic classification.</title>
        <authorList>
            <person name="Goeker M."/>
        </authorList>
    </citation>
    <scope>NUCLEOTIDE SEQUENCE [LARGE SCALE GENOMIC DNA]</scope>
    <source>
        <strain evidence="6 7">DSM 11590</strain>
    </source>
</reference>
<dbReference type="Pfam" id="PF00939">
    <property type="entry name" value="Na_sulph_symp"/>
    <property type="match status" value="1"/>
</dbReference>
<gene>
    <name evidence="6" type="ORF">FHS48_001014</name>
</gene>
<evidence type="ECO:0000256" key="2">
    <source>
        <dbReference type="ARBA" id="ARBA00022692"/>
    </source>
</evidence>
<feature type="transmembrane region" description="Helical" evidence="5">
    <location>
        <begin position="122"/>
        <end position="141"/>
    </location>
</feature>
<keyword evidence="7" id="KW-1185">Reference proteome</keyword>
<feature type="transmembrane region" description="Helical" evidence="5">
    <location>
        <begin position="84"/>
        <end position="102"/>
    </location>
</feature>
<sequence>MPASPLKPVSVFTALALLGSVFVALWPHAFPAGAATEWHAAAVVLGGLTLWATGAIPEAATAILFFAAAILLKVAPAEEIFSGFTSKAFWLVFGGLLMGMAVKRSGLGERMAHALVGRVGTSWLALCWGIAGIGMLLAFIMPSSMGRVMLMLPVVMGLADRLGYAPDSRGRTGMALMTGMMGLGPAVGILPAVVPNNVMTGAAERLYGLSFDYFSWLIAAFPTLGILKCLLIVGVTWKMFAEDPPRQAQEAAPGPMSAEEKRLSLLLAVTLLLWLTDRWHGISPAWISLAGGAACLLPPRPLVPMAAFNEKMSHGSLYYIAGLMGLGAVLASSGLGNRLGDSLLTIMPLSADHPVLSWLSQVLLTTAVAVGATVPGTPAIMTPMAQAMAEASGTTLTMTLMTQAVGYSSIVLPYQVPPLILAMQLGGVRIQPAARYTLALLILTVVLVWPLTYAWWKLMGLLP</sequence>